<name>A0A8H5KDH7_9HYPO</name>
<proteinExistence type="predicted"/>
<dbReference type="InterPro" id="IPR046539">
    <property type="entry name" value="DUF6604"/>
</dbReference>
<comment type="caution">
    <text evidence="3">The sequence shown here is derived from an EMBL/GenBank/DDBJ whole genome shotgun (WGS) entry which is preliminary data.</text>
</comment>
<feature type="compositionally biased region" description="Basic residues" evidence="1">
    <location>
        <begin position="52"/>
        <end position="66"/>
    </location>
</feature>
<organism evidence="3 4">
    <name type="scientific">Fusarium pseudoanthophilum</name>
    <dbReference type="NCBI Taxonomy" id="48495"/>
    <lineage>
        <taxon>Eukaryota</taxon>
        <taxon>Fungi</taxon>
        <taxon>Dikarya</taxon>
        <taxon>Ascomycota</taxon>
        <taxon>Pezizomycotina</taxon>
        <taxon>Sordariomycetes</taxon>
        <taxon>Hypocreomycetidae</taxon>
        <taxon>Hypocreales</taxon>
        <taxon>Nectriaceae</taxon>
        <taxon>Fusarium</taxon>
        <taxon>Fusarium fujikuroi species complex</taxon>
    </lineage>
</organism>
<feature type="region of interest" description="Disordered" evidence="1">
    <location>
        <begin position="41"/>
        <end position="73"/>
    </location>
</feature>
<sequence>MLPTPLQGTYQQYKADTDSVAAWLASTAKACGYPADLLTSTAAKPSQPKGGGRLKGKARKDAKKQKPAPTAAPVEAPRPKYIIAIKDFIPLAEYIFASTKPLISVPKSLAETIDRVIYMRSRFGAQLEEHGAEVNDKSDATHNYFIGVLEGVRRVLRPRMPTDTPSYDSIEDLTNRFSGLNVYEPSQEFLDAPDIVRPQKTDDDENLYEAEPQNTLEDAMIAYAVMLDDLTHIRSNIKSIWANYKDGFHDLATAALVTNTGIDLARNLVEPILPVFEPHGGACAVSEKFSIVFAMMKGFSITEVKAWGPKGGNEKMYDIADDTFLNANILLKSLVAILHPRNIPIYKEGMFGTYDPSSDRSRKNGHQKFNEDQIILSEYFTEAVTLARAVPNYPVEDEFIRGIRELDKTDKTPFYLVFATQILLDVHHILRADTASVFETLSSHTSAMRNDLNQHIKHHQNLKSETWPASNERALKELEQSIAWIGKDPVFLAKKRVGQKVGAQVTDDQMYRIHFLSPILSGLLLFHYRAGMHEIGISVLNAWGSVTYPAHLYNALQQEGLLINRWQDMDVVRSLLDDSNFFVGSPPKNKDEYLNRFLLQMGYSASAITTHKGRLLRQPKRHQDMASRAGPRGIEDGVPVSRMFFDRYLHKSGQVNLTPENVDAIISRSNYLEDNSEDELAFVKAEGAQDVKKQKQKQKKKATDGGRLKASSLLTPLAMALTAEMFEFSFPYLVLHRWSWKFLRQIKSVCDPVLRKLYGPAYLDQEKQLPFTVGYILMALAEDPDGDGKELMRIAAGEFNGLVCQKGIGNVAITAAGKMYGLEFEDDDDDSDSSELPDLE</sequence>
<dbReference type="AlphaFoldDB" id="A0A8H5KDH7"/>
<evidence type="ECO:0000256" key="1">
    <source>
        <dbReference type="SAM" id="MobiDB-lite"/>
    </source>
</evidence>
<keyword evidence="4" id="KW-1185">Reference proteome</keyword>
<accession>A0A8H5KDH7</accession>
<protein>
    <recommendedName>
        <fullName evidence="2">DUF6604 domain-containing protein</fullName>
    </recommendedName>
</protein>
<gene>
    <name evidence="3" type="ORF">FPANT_13227</name>
</gene>
<dbReference type="PANTHER" id="PTHR38795">
    <property type="entry name" value="DUF6604 DOMAIN-CONTAINING PROTEIN"/>
    <property type="match status" value="1"/>
</dbReference>
<dbReference type="EMBL" id="JAAOAR010000962">
    <property type="protein sequence ID" value="KAF5572265.1"/>
    <property type="molecule type" value="Genomic_DNA"/>
</dbReference>
<dbReference type="Pfam" id="PF20253">
    <property type="entry name" value="DUF6604"/>
    <property type="match status" value="1"/>
</dbReference>
<dbReference type="Proteomes" id="UP000544095">
    <property type="component" value="Unassembled WGS sequence"/>
</dbReference>
<evidence type="ECO:0000259" key="2">
    <source>
        <dbReference type="Pfam" id="PF20253"/>
    </source>
</evidence>
<dbReference type="PANTHER" id="PTHR38795:SF1">
    <property type="entry name" value="DUF6604 DOMAIN-CONTAINING PROTEIN"/>
    <property type="match status" value="1"/>
</dbReference>
<feature type="domain" description="DUF6604" evidence="2">
    <location>
        <begin position="11"/>
        <end position="272"/>
    </location>
</feature>
<evidence type="ECO:0000313" key="3">
    <source>
        <dbReference type="EMBL" id="KAF5572265.1"/>
    </source>
</evidence>
<reference evidence="3 4" key="1">
    <citation type="submission" date="2020-05" db="EMBL/GenBank/DDBJ databases">
        <title>Identification and distribution of gene clusters putatively required for synthesis of sphingolipid metabolism inhibitors in phylogenetically diverse species of the filamentous fungus Fusarium.</title>
        <authorList>
            <person name="Kim H.-S."/>
            <person name="Busman M."/>
            <person name="Brown D.W."/>
            <person name="Divon H."/>
            <person name="Uhlig S."/>
            <person name="Proctor R.H."/>
        </authorList>
    </citation>
    <scope>NUCLEOTIDE SEQUENCE [LARGE SCALE GENOMIC DNA]</scope>
    <source>
        <strain evidence="3 4">NRRL 25211</strain>
    </source>
</reference>
<evidence type="ECO:0000313" key="4">
    <source>
        <dbReference type="Proteomes" id="UP000544095"/>
    </source>
</evidence>